<protein>
    <submittedName>
        <fullName evidence="2">Maleylpyruvate isomerase family mycothiol-dependent enzyme</fullName>
    </submittedName>
</protein>
<organism evidence="2 3">
    <name type="scientific">Sphaerisporangium album</name>
    <dbReference type="NCBI Taxonomy" id="509200"/>
    <lineage>
        <taxon>Bacteria</taxon>
        <taxon>Bacillati</taxon>
        <taxon>Actinomycetota</taxon>
        <taxon>Actinomycetes</taxon>
        <taxon>Streptosporangiales</taxon>
        <taxon>Streptosporangiaceae</taxon>
        <taxon>Sphaerisporangium</taxon>
    </lineage>
</organism>
<reference evidence="2 3" key="1">
    <citation type="submission" date="2018-06" db="EMBL/GenBank/DDBJ databases">
        <title>Sphaerisporangium craniellae sp. nov., isolated from a marine sponge in the South China Sea.</title>
        <authorList>
            <person name="Li L."/>
        </authorList>
    </citation>
    <scope>NUCLEOTIDE SEQUENCE [LARGE SCALE GENOMIC DNA]</scope>
    <source>
        <strain evidence="2 3">CCTCC AA 208026</strain>
    </source>
</reference>
<dbReference type="GO" id="GO:0016853">
    <property type="term" value="F:isomerase activity"/>
    <property type="evidence" value="ECO:0007669"/>
    <property type="project" value="UniProtKB-KW"/>
</dbReference>
<keyword evidence="3" id="KW-1185">Reference proteome</keyword>
<proteinExistence type="predicted"/>
<sequence length="250" mass="26117">MSPTLTAGGPRGARIAHGLAASYEELASLLEDLTGGQWREPTRCAGWEVRDVAGHVTGLASDVASGAVGSRTGDQQAADLRELSPPAMAQSLRGSAAAIGRFLDGFGEDTWRAPSGIGADTFEQSYRRLWNDLYVHTDDIRTALGLPSGRGPALAASVAHMEDRLKRAGFGPARVLLRAPDPTTDGTADGAADGAADAVLELVFGEADDAPATPLTDPLRFVLVATGRVDPSELGLPPEVNIYRTYSGRP</sequence>
<keyword evidence="2" id="KW-0413">Isomerase</keyword>
<accession>A0A367FRW7</accession>
<evidence type="ECO:0000313" key="2">
    <source>
        <dbReference type="EMBL" id="RCG32335.1"/>
    </source>
</evidence>
<dbReference type="InterPro" id="IPR034660">
    <property type="entry name" value="DinB/YfiT-like"/>
</dbReference>
<keyword evidence="2" id="KW-0670">Pyruvate</keyword>
<dbReference type="NCBIfam" id="TIGR03083">
    <property type="entry name" value="maleylpyruvate isomerase family mycothiol-dependent enzyme"/>
    <property type="match status" value="1"/>
</dbReference>
<dbReference type="OrthoDB" id="5178565at2"/>
<dbReference type="EMBL" id="QOIL01000003">
    <property type="protein sequence ID" value="RCG32335.1"/>
    <property type="molecule type" value="Genomic_DNA"/>
</dbReference>
<dbReference type="GO" id="GO:0046872">
    <property type="term" value="F:metal ion binding"/>
    <property type="evidence" value="ECO:0007669"/>
    <property type="project" value="InterPro"/>
</dbReference>
<dbReference type="RefSeq" id="WP_114027950.1">
    <property type="nucleotide sequence ID" value="NZ_QOIL01000003.1"/>
</dbReference>
<evidence type="ECO:0000313" key="3">
    <source>
        <dbReference type="Proteomes" id="UP000253094"/>
    </source>
</evidence>
<dbReference type="InterPro" id="IPR024344">
    <property type="entry name" value="MDMPI_metal-binding"/>
</dbReference>
<dbReference type="Pfam" id="PF11716">
    <property type="entry name" value="MDMPI_N"/>
    <property type="match status" value="1"/>
</dbReference>
<gene>
    <name evidence="2" type="ORF">DQ384_07515</name>
</gene>
<dbReference type="AlphaFoldDB" id="A0A367FRW7"/>
<dbReference type="SUPFAM" id="SSF109854">
    <property type="entry name" value="DinB/YfiT-like putative metalloenzymes"/>
    <property type="match status" value="1"/>
</dbReference>
<dbReference type="InterPro" id="IPR017517">
    <property type="entry name" value="Maleyloyr_isom"/>
</dbReference>
<dbReference type="Gene3D" id="1.20.120.450">
    <property type="entry name" value="dinb family like domain"/>
    <property type="match status" value="1"/>
</dbReference>
<dbReference type="Proteomes" id="UP000253094">
    <property type="component" value="Unassembled WGS sequence"/>
</dbReference>
<name>A0A367FRW7_9ACTN</name>
<evidence type="ECO:0000259" key="1">
    <source>
        <dbReference type="Pfam" id="PF11716"/>
    </source>
</evidence>
<comment type="caution">
    <text evidence="2">The sequence shown here is derived from an EMBL/GenBank/DDBJ whole genome shotgun (WGS) entry which is preliminary data.</text>
</comment>
<feature type="domain" description="Mycothiol-dependent maleylpyruvate isomerase metal-binding" evidence="1">
    <location>
        <begin position="20"/>
        <end position="141"/>
    </location>
</feature>